<dbReference type="Gene3D" id="3.90.182.10">
    <property type="entry name" value="Toxin - Anthrax Protective Antigen,domain 1"/>
    <property type="match status" value="1"/>
</dbReference>
<dbReference type="Pfam" id="PF00034">
    <property type="entry name" value="Cytochrom_C"/>
    <property type="match status" value="1"/>
</dbReference>
<gene>
    <name evidence="6" type="ORF">METZ01_LOCUS62555</name>
</gene>
<dbReference type="PROSITE" id="PS51820">
    <property type="entry name" value="PA14"/>
    <property type="match status" value="1"/>
</dbReference>
<dbReference type="Pfam" id="PF07691">
    <property type="entry name" value="PA14"/>
    <property type="match status" value="1"/>
</dbReference>
<name>A0A381T2A4_9ZZZZ</name>
<dbReference type="PROSITE" id="PS51007">
    <property type="entry name" value="CYTC"/>
    <property type="match status" value="1"/>
</dbReference>
<dbReference type="GO" id="GO:0009055">
    <property type="term" value="F:electron transfer activity"/>
    <property type="evidence" value="ECO:0007669"/>
    <property type="project" value="InterPro"/>
</dbReference>
<evidence type="ECO:0000259" key="5">
    <source>
        <dbReference type="PROSITE" id="PS51820"/>
    </source>
</evidence>
<dbReference type="AlphaFoldDB" id="A0A381T2A4"/>
<organism evidence="6">
    <name type="scientific">marine metagenome</name>
    <dbReference type="NCBI Taxonomy" id="408172"/>
    <lineage>
        <taxon>unclassified sequences</taxon>
        <taxon>metagenomes</taxon>
        <taxon>ecological metagenomes</taxon>
    </lineage>
</organism>
<evidence type="ECO:0000256" key="2">
    <source>
        <dbReference type="ARBA" id="ARBA00022723"/>
    </source>
</evidence>
<dbReference type="GO" id="GO:0020037">
    <property type="term" value="F:heme binding"/>
    <property type="evidence" value="ECO:0007669"/>
    <property type="project" value="InterPro"/>
</dbReference>
<evidence type="ECO:0008006" key="7">
    <source>
        <dbReference type="Google" id="ProtNLM"/>
    </source>
</evidence>
<evidence type="ECO:0000313" key="6">
    <source>
        <dbReference type="EMBL" id="SVA09701.1"/>
    </source>
</evidence>
<keyword evidence="1" id="KW-0349">Heme</keyword>
<keyword evidence="3" id="KW-0408">Iron</keyword>
<keyword evidence="2" id="KW-0479">Metal-binding</keyword>
<dbReference type="InterPro" id="IPR036909">
    <property type="entry name" value="Cyt_c-like_dom_sf"/>
</dbReference>
<dbReference type="Pfam" id="PF20601">
    <property type="entry name" value="DUF6797"/>
    <property type="match status" value="1"/>
</dbReference>
<dbReference type="GO" id="GO:0046872">
    <property type="term" value="F:metal ion binding"/>
    <property type="evidence" value="ECO:0007669"/>
    <property type="project" value="UniProtKB-KW"/>
</dbReference>
<protein>
    <recommendedName>
        <fullName evidence="7">Cytochrome c domain-containing protein</fullName>
    </recommendedName>
</protein>
<accession>A0A381T2A4</accession>
<proteinExistence type="predicted"/>
<dbReference type="Gene3D" id="1.10.760.10">
    <property type="entry name" value="Cytochrome c-like domain"/>
    <property type="match status" value="1"/>
</dbReference>
<sequence>MQRIKRGQSLCVIGLAAAGLLLPAQAADDAKLIAQGKALFQAKICFTCHQVDENVPAPAGIAMKAPKFMGGFWGKKRTVTLGYGGPEATVTFDEAYFAESILKPMDKVSKEAAAPMPPPPAVNDGEMKALIAYVHSLSEGGSTEDPAGLIAKGKINNFTFAAYKGSWDKLPDFSKLKPFKKGNSKSGTADPGLAGVGENFGVVFEGDIEIAKKGDYTFNLGSDDGTRLYINGKLVVDNDGVHGMRAKKGKINLEPGAAKLKLEYFEKGGEERLALDMSGPGIKRLQLAKQTIKPQRRGPAFPTGNPIEITKEVRIYRNFIEGASPRGIGVGYPEKVNLCFDANTMQIAMLWHGAFMDAARHWNGRGQGFQRPSGHYLIRLTRDQPFAQLDSADAVWPRAEGRDTRAKGLKFRGYFLVGEQRRPIFGYKIGDSLQVADYAEPNAGALPSITRRLRIRGNGEVWYLAAAGDSITEQNGGYNIGGTMLRVSFPELEAKPVVRENSGRKELLIKFNVDGQATLKQQYEWNL</sequence>
<feature type="domain" description="PA14" evidence="5">
    <location>
        <begin position="153"/>
        <end position="292"/>
    </location>
</feature>
<dbReference type="SUPFAM" id="SSF46626">
    <property type="entry name" value="Cytochrome c"/>
    <property type="match status" value="1"/>
</dbReference>
<dbReference type="InterPro" id="IPR046476">
    <property type="entry name" value="DUF6797"/>
</dbReference>
<reference evidence="6" key="1">
    <citation type="submission" date="2018-05" db="EMBL/GenBank/DDBJ databases">
        <authorList>
            <person name="Lanie J.A."/>
            <person name="Ng W.-L."/>
            <person name="Kazmierczak K.M."/>
            <person name="Andrzejewski T.M."/>
            <person name="Davidsen T.M."/>
            <person name="Wayne K.J."/>
            <person name="Tettelin H."/>
            <person name="Glass J.I."/>
            <person name="Rusch D."/>
            <person name="Podicherti R."/>
            <person name="Tsui H.-C.T."/>
            <person name="Winkler M.E."/>
        </authorList>
    </citation>
    <scope>NUCLEOTIDE SEQUENCE</scope>
</reference>
<dbReference type="InterPro" id="IPR037524">
    <property type="entry name" value="PA14/GLEYA"/>
</dbReference>
<evidence type="ECO:0000259" key="4">
    <source>
        <dbReference type="PROSITE" id="PS51007"/>
    </source>
</evidence>
<dbReference type="InterPro" id="IPR009056">
    <property type="entry name" value="Cyt_c-like_dom"/>
</dbReference>
<dbReference type="SUPFAM" id="SSF56988">
    <property type="entry name" value="Anthrax protective antigen"/>
    <property type="match status" value="1"/>
</dbReference>
<dbReference type="InterPro" id="IPR011658">
    <property type="entry name" value="PA14_dom"/>
</dbReference>
<evidence type="ECO:0000256" key="1">
    <source>
        <dbReference type="ARBA" id="ARBA00022617"/>
    </source>
</evidence>
<dbReference type="SMART" id="SM00758">
    <property type="entry name" value="PA14"/>
    <property type="match status" value="1"/>
</dbReference>
<evidence type="ECO:0000256" key="3">
    <source>
        <dbReference type="ARBA" id="ARBA00023004"/>
    </source>
</evidence>
<dbReference type="EMBL" id="UINC01003842">
    <property type="protein sequence ID" value="SVA09701.1"/>
    <property type="molecule type" value="Genomic_DNA"/>
</dbReference>
<feature type="domain" description="Cytochrome c" evidence="4">
    <location>
        <begin position="31"/>
        <end position="138"/>
    </location>
</feature>